<organism evidence="7 8">
    <name type="scientific">Sneathiella marina</name>
    <dbReference type="NCBI Taxonomy" id="2950108"/>
    <lineage>
        <taxon>Bacteria</taxon>
        <taxon>Pseudomonadati</taxon>
        <taxon>Pseudomonadota</taxon>
        <taxon>Alphaproteobacteria</taxon>
        <taxon>Sneathiellales</taxon>
        <taxon>Sneathiellaceae</taxon>
        <taxon>Sneathiella</taxon>
    </lineage>
</organism>
<evidence type="ECO:0000256" key="1">
    <source>
        <dbReference type="ARBA" id="ARBA00001947"/>
    </source>
</evidence>
<evidence type="ECO:0000256" key="4">
    <source>
        <dbReference type="ARBA" id="ARBA00022801"/>
    </source>
</evidence>
<dbReference type="Pfam" id="PF00753">
    <property type="entry name" value="Lactamase_B"/>
    <property type="match status" value="1"/>
</dbReference>
<protein>
    <submittedName>
        <fullName evidence="7">N-acyl homoserine lactonase family protein</fullName>
    </submittedName>
</protein>
<keyword evidence="3" id="KW-0479">Metal-binding</keyword>
<gene>
    <name evidence="7" type="ORF">NBZ79_06420</name>
</gene>
<reference evidence="7" key="1">
    <citation type="submission" date="2022-06" db="EMBL/GenBank/DDBJ databases">
        <title>Sneathiella actinostolidae sp. nov., isolated from a sea anemonein the Western Pacific Ocean.</title>
        <authorList>
            <person name="Wei M.J."/>
        </authorList>
    </citation>
    <scope>NUCLEOTIDE SEQUENCE</scope>
    <source>
        <strain evidence="7">PHK-P5</strain>
    </source>
</reference>
<evidence type="ECO:0000259" key="6">
    <source>
        <dbReference type="SMART" id="SM00849"/>
    </source>
</evidence>
<proteinExistence type="inferred from homology"/>
<dbReference type="EMBL" id="CP098747">
    <property type="protein sequence ID" value="USG62609.1"/>
    <property type="molecule type" value="Genomic_DNA"/>
</dbReference>
<evidence type="ECO:0000256" key="3">
    <source>
        <dbReference type="ARBA" id="ARBA00022723"/>
    </source>
</evidence>
<dbReference type="InterPro" id="IPR001279">
    <property type="entry name" value="Metallo-B-lactamas"/>
</dbReference>
<dbReference type="PANTHER" id="PTHR42978:SF7">
    <property type="entry name" value="METALLO-HYDROLASE RV2300C-RELATED"/>
    <property type="match status" value="1"/>
</dbReference>
<dbReference type="SMART" id="SM00849">
    <property type="entry name" value="Lactamase_B"/>
    <property type="match status" value="1"/>
</dbReference>
<dbReference type="InterPro" id="IPR051013">
    <property type="entry name" value="MBL_superfamily_lactonases"/>
</dbReference>
<keyword evidence="8" id="KW-1185">Reference proteome</keyword>
<dbReference type="Gene3D" id="3.60.15.10">
    <property type="entry name" value="Ribonuclease Z/Hydroxyacylglutathione hydrolase-like"/>
    <property type="match status" value="1"/>
</dbReference>
<keyword evidence="4" id="KW-0378">Hydrolase</keyword>
<evidence type="ECO:0000313" key="7">
    <source>
        <dbReference type="EMBL" id="USG62609.1"/>
    </source>
</evidence>
<sequence>MSDTWEIFAIRYADRIDRWRKDSFIMDDDHASKHPMDFFIWIIKNETRTILVDTGYDKDEAKRRNRPIMDNPVSLLADFGIPAETIDDVVVTHMHYDHAGSLADFRHAKLYVQPSELEYVTGPCMCHDLLRFPFSEDHICEVIRSLYLGNVEFCDGSREIAPGVEVHLIGGHTRGQQCVRVRTRRGWVVLASDSSHYYENYRSGKPFPIVVDMEETLAGYDILRRLADSDQHIIPGHDPLTRKWYPAIPGGNGEIVMLHADTTE</sequence>
<accession>A0ABY4W721</accession>
<dbReference type="PANTHER" id="PTHR42978">
    <property type="entry name" value="QUORUM-QUENCHING LACTONASE YTNP-RELATED-RELATED"/>
    <property type="match status" value="1"/>
</dbReference>
<dbReference type="CDD" id="cd07729">
    <property type="entry name" value="AHL_lactonase_MBL-fold"/>
    <property type="match status" value="1"/>
</dbReference>
<dbReference type="SUPFAM" id="SSF56281">
    <property type="entry name" value="Metallo-hydrolase/oxidoreductase"/>
    <property type="match status" value="1"/>
</dbReference>
<evidence type="ECO:0000256" key="5">
    <source>
        <dbReference type="ARBA" id="ARBA00022833"/>
    </source>
</evidence>
<keyword evidence="5" id="KW-0862">Zinc</keyword>
<comment type="cofactor">
    <cofactor evidence="1">
        <name>Zn(2+)</name>
        <dbReference type="ChEBI" id="CHEBI:29105"/>
    </cofactor>
</comment>
<name>A0ABY4W721_9PROT</name>
<evidence type="ECO:0000256" key="2">
    <source>
        <dbReference type="ARBA" id="ARBA00007749"/>
    </source>
</evidence>
<dbReference type="Proteomes" id="UP001056291">
    <property type="component" value="Chromosome"/>
</dbReference>
<feature type="domain" description="Metallo-beta-lactamase" evidence="6">
    <location>
        <begin position="37"/>
        <end position="237"/>
    </location>
</feature>
<dbReference type="InterPro" id="IPR036866">
    <property type="entry name" value="RibonucZ/Hydroxyglut_hydro"/>
</dbReference>
<dbReference type="RefSeq" id="WP_251936541.1">
    <property type="nucleotide sequence ID" value="NZ_CP098747.1"/>
</dbReference>
<comment type="similarity">
    <text evidence="2">Belongs to the metallo-beta-lactamase superfamily.</text>
</comment>
<evidence type="ECO:0000313" key="8">
    <source>
        <dbReference type="Proteomes" id="UP001056291"/>
    </source>
</evidence>